<protein>
    <submittedName>
        <fullName evidence="5">Acyl-CoA synthetase (AMP-forming)/AMP-acid ligase II</fullName>
    </submittedName>
</protein>
<evidence type="ECO:0000313" key="6">
    <source>
        <dbReference type="Proteomes" id="UP000272400"/>
    </source>
</evidence>
<comment type="caution">
    <text evidence="5">The sequence shown here is derived from an EMBL/GenBank/DDBJ whole genome shotgun (WGS) entry which is preliminary data.</text>
</comment>
<dbReference type="AlphaFoldDB" id="A0A3N1D6I0"/>
<dbReference type="SUPFAM" id="SSF56801">
    <property type="entry name" value="Acetyl-CoA synthetase-like"/>
    <property type="match status" value="1"/>
</dbReference>
<dbReference type="GO" id="GO:0031956">
    <property type="term" value="F:medium-chain fatty acid-CoA ligase activity"/>
    <property type="evidence" value="ECO:0007669"/>
    <property type="project" value="TreeGrafter"/>
</dbReference>
<reference evidence="5 6" key="1">
    <citation type="submission" date="2018-11" db="EMBL/GenBank/DDBJ databases">
        <title>Sequencing the genomes of 1000 actinobacteria strains.</title>
        <authorList>
            <person name="Klenk H.-P."/>
        </authorList>
    </citation>
    <scope>NUCLEOTIDE SEQUENCE [LARGE SCALE GENOMIC DNA]</scope>
    <source>
        <strain evidence="5 6">DSM 44254</strain>
    </source>
</reference>
<dbReference type="InterPro" id="IPR042099">
    <property type="entry name" value="ANL_N_sf"/>
</dbReference>
<name>A0A3N1D6I0_9ACTN</name>
<proteinExistence type="inferred from homology"/>
<dbReference type="Pfam" id="PF13193">
    <property type="entry name" value="AMP-binding_C"/>
    <property type="match status" value="1"/>
</dbReference>
<dbReference type="EMBL" id="RJKE01000001">
    <property type="protein sequence ID" value="ROO89135.1"/>
    <property type="molecule type" value="Genomic_DNA"/>
</dbReference>
<dbReference type="Gene3D" id="3.30.300.30">
    <property type="match status" value="1"/>
</dbReference>
<dbReference type="Pfam" id="PF00501">
    <property type="entry name" value="AMP-binding"/>
    <property type="match status" value="1"/>
</dbReference>
<keyword evidence="2 5" id="KW-0436">Ligase</keyword>
<evidence type="ECO:0000259" key="4">
    <source>
        <dbReference type="Pfam" id="PF13193"/>
    </source>
</evidence>
<dbReference type="Proteomes" id="UP000272400">
    <property type="component" value="Unassembled WGS sequence"/>
</dbReference>
<accession>A0A3N1D6I0</accession>
<dbReference type="GO" id="GO:0006631">
    <property type="term" value="P:fatty acid metabolic process"/>
    <property type="evidence" value="ECO:0007669"/>
    <property type="project" value="TreeGrafter"/>
</dbReference>
<evidence type="ECO:0000313" key="5">
    <source>
        <dbReference type="EMBL" id="ROO89135.1"/>
    </source>
</evidence>
<dbReference type="InterPro" id="IPR025110">
    <property type="entry name" value="AMP-bd_C"/>
</dbReference>
<feature type="domain" description="AMP-dependent synthetase/ligase" evidence="3">
    <location>
        <begin position="37"/>
        <end position="394"/>
    </location>
</feature>
<feature type="domain" description="AMP-binding enzyme C-terminal" evidence="4">
    <location>
        <begin position="446"/>
        <end position="522"/>
    </location>
</feature>
<sequence length="539" mass="56138">MPDYCTGDLWIRPTAKPMLPGMPMIEFSGGLWGLVAARAEATPFAEMLVDEHGRALDFRAFRDAAERTAGWLAARGVGAGTPVTWRLPTTVEALVLTAALARVGAVQNPVMPVLGARELRFALVQTGARLLVSAATAEPGRDLAGEAWEAAEGLPGLDTVILDGGLPEAEPLTGPSPLEDDPVRWVFYTSGTTADPKGARHTDSSVLASSRAMGERIACAPEDRVGMVFPVAHIGGCGTWLGACLLFGCTLILDAAFDVARSTELQRREGVTLAGSGTVFIQAYLAEARREQGAGRLFPQVRAMTAGAAPKPPTLHAEVRKVLGGVGVLSGYGLTEAPILAMGGPADPDDALARTEGRATRGVDLRVVNAEGRVLGPGEEGELRAKGPQVMRGYTDPALDAAAFDADGYLRTGDLARIDADGHVTITGRLKDIVIRKGENISALAVEQAVAAHPEVAEVAVVALPDPARGELACAVVVPVPGGPVPDLTALTAFLADAEVPVRLWPERVEAVAALPRNATGKILKAELTARYAAAPAES</sequence>
<dbReference type="InterPro" id="IPR045851">
    <property type="entry name" value="AMP-bd_C_sf"/>
</dbReference>
<dbReference type="PANTHER" id="PTHR43201">
    <property type="entry name" value="ACYL-COA SYNTHETASE"/>
    <property type="match status" value="1"/>
</dbReference>
<dbReference type="Gene3D" id="3.40.50.12780">
    <property type="entry name" value="N-terminal domain of ligase-like"/>
    <property type="match status" value="1"/>
</dbReference>
<dbReference type="PANTHER" id="PTHR43201:SF5">
    <property type="entry name" value="MEDIUM-CHAIN ACYL-COA LIGASE ACSF2, MITOCHONDRIAL"/>
    <property type="match status" value="1"/>
</dbReference>
<gene>
    <name evidence="5" type="ORF">EDD29_6822</name>
</gene>
<comment type="similarity">
    <text evidence="1">Belongs to the ATP-dependent AMP-binding enzyme family.</text>
</comment>
<evidence type="ECO:0000259" key="3">
    <source>
        <dbReference type="Pfam" id="PF00501"/>
    </source>
</evidence>
<evidence type="ECO:0000256" key="2">
    <source>
        <dbReference type="ARBA" id="ARBA00022598"/>
    </source>
</evidence>
<keyword evidence="6" id="KW-1185">Reference proteome</keyword>
<organism evidence="5 6">
    <name type="scientific">Actinocorallia herbida</name>
    <dbReference type="NCBI Taxonomy" id="58109"/>
    <lineage>
        <taxon>Bacteria</taxon>
        <taxon>Bacillati</taxon>
        <taxon>Actinomycetota</taxon>
        <taxon>Actinomycetes</taxon>
        <taxon>Streptosporangiales</taxon>
        <taxon>Thermomonosporaceae</taxon>
        <taxon>Actinocorallia</taxon>
    </lineage>
</organism>
<dbReference type="InterPro" id="IPR000873">
    <property type="entry name" value="AMP-dep_synth/lig_dom"/>
</dbReference>
<evidence type="ECO:0000256" key="1">
    <source>
        <dbReference type="ARBA" id="ARBA00006432"/>
    </source>
</evidence>